<accession>A0A512NFX7</accession>
<dbReference type="EMBL" id="BKAJ01000089">
    <property type="protein sequence ID" value="GEP57847.1"/>
    <property type="molecule type" value="Genomic_DNA"/>
</dbReference>
<dbReference type="CDD" id="cd14014">
    <property type="entry name" value="STKc_PknB_like"/>
    <property type="match status" value="1"/>
</dbReference>
<dbReference type="InterPro" id="IPR011009">
    <property type="entry name" value="Kinase-like_dom_sf"/>
</dbReference>
<dbReference type="GO" id="GO:0004674">
    <property type="term" value="F:protein serine/threonine kinase activity"/>
    <property type="evidence" value="ECO:0007669"/>
    <property type="project" value="TreeGrafter"/>
</dbReference>
<keyword evidence="5" id="KW-1185">Reference proteome</keyword>
<proteinExistence type="predicted"/>
<sequence length="360" mass="39700">MARSTKARFVLPTRYKPEGAGSSGGFGHVTFCRDLHLDRLVAIKFIQDPAESRRLKDEFQALLTLRSKHVVQVYDLVPGPEDTVGIVEEFIPGKDLFESDIPSSLNEYLRAIWQIASGIADIHEAKIIHRDIKPNNMKFDGEGIIKIFDFGLARAEGAEAVTKNFVGTRGFAAPELYGTNTVPFSRAVDTYAFGATALYLATRNLPKNILQQPPSALADGTFRGLNLGLRSSLADLLQATMEHDPAQRPLMSTIRDKIARQLLRGKHQALTVLNGKASYLNARNRVVKLELPSVGKIEISYDMYRFKVTAVSGEVAINNKPVVVGQEIPGSCVVALGGGHRQWFQRAYVTFDVSHPEVVL</sequence>
<feature type="domain" description="Protein kinase" evidence="3">
    <location>
        <begin position="15"/>
        <end position="270"/>
    </location>
</feature>
<dbReference type="GO" id="GO:0005524">
    <property type="term" value="F:ATP binding"/>
    <property type="evidence" value="ECO:0007669"/>
    <property type="project" value="UniProtKB-KW"/>
</dbReference>
<dbReference type="Proteomes" id="UP000321058">
    <property type="component" value="Unassembled WGS sequence"/>
</dbReference>
<gene>
    <name evidence="4" type="ORF">RSO01_50130</name>
</gene>
<dbReference type="SUPFAM" id="SSF56112">
    <property type="entry name" value="Protein kinase-like (PK-like)"/>
    <property type="match status" value="1"/>
</dbReference>
<evidence type="ECO:0000313" key="5">
    <source>
        <dbReference type="Proteomes" id="UP000321058"/>
    </source>
</evidence>
<dbReference type="GO" id="GO:0005737">
    <property type="term" value="C:cytoplasm"/>
    <property type="evidence" value="ECO:0007669"/>
    <property type="project" value="TreeGrafter"/>
</dbReference>
<dbReference type="OrthoDB" id="9801841at2"/>
<dbReference type="SMART" id="SM00220">
    <property type="entry name" value="S_TKc"/>
    <property type="match status" value="1"/>
</dbReference>
<dbReference type="AlphaFoldDB" id="A0A512NFX7"/>
<protein>
    <submittedName>
        <fullName evidence="4">Protein kinase</fullName>
    </submittedName>
</protein>
<keyword evidence="4" id="KW-0418">Kinase</keyword>
<evidence type="ECO:0000259" key="3">
    <source>
        <dbReference type="PROSITE" id="PS50011"/>
    </source>
</evidence>
<dbReference type="InterPro" id="IPR000719">
    <property type="entry name" value="Prot_kinase_dom"/>
</dbReference>
<keyword evidence="1" id="KW-0547">Nucleotide-binding</keyword>
<dbReference type="PANTHER" id="PTHR24346">
    <property type="entry name" value="MAP/MICROTUBULE AFFINITY-REGULATING KINASE"/>
    <property type="match status" value="1"/>
</dbReference>
<name>A0A512NFX7_9HYPH</name>
<comment type="caution">
    <text evidence="4">The sequence shown here is derived from an EMBL/GenBank/DDBJ whole genome shotgun (WGS) entry which is preliminary data.</text>
</comment>
<keyword evidence="4" id="KW-0808">Transferase</keyword>
<keyword evidence="2" id="KW-0067">ATP-binding</keyword>
<reference evidence="4 5" key="1">
    <citation type="submission" date="2019-07" db="EMBL/GenBank/DDBJ databases">
        <title>Whole genome shotgun sequence of Reyranella soli NBRC 108950.</title>
        <authorList>
            <person name="Hosoyama A."/>
            <person name="Uohara A."/>
            <person name="Ohji S."/>
            <person name="Ichikawa N."/>
        </authorList>
    </citation>
    <scope>NUCLEOTIDE SEQUENCE [LARGE SCALE GENOMIC DNA]</scope>
    <source>
        <strain evidence="4 5">NBRC 108950</strain>
    </source>
</reference>
<organism evidence="4 5">
    <name type="scientific">Reyranella soli</name>
    <dbReference type="NCBI Taxonomy" id="1230389"/>
    <lineage>
        <taxon>Bacteria</taxon>
        <taxon>Pseudomonadati</taxon>
        <taxon>Pseudomonadota</taxon>
        <taxon>Alphaproteobacteria</taxon>
        <taxon>Hyphomicrobiales</taxon>
        <taxon>Reyranellaceae</taxon>
        <taxon>Reyranella</taxon>
    </lineage>
</organism>
<dbReference type="PANTHER" id="PTHR24346:SF30">
    <property type="entry name" value="MATERNAL EMBRYONIC LEUCINE ZIPPER KINASE"/>
    <property type="match status" value="1"/>
</dbReference>
<dbReference type="GO" id="GO:0035556">
    <property type="term" value="P:intracellular signal transduction"/>
    <property type="evidence" value="ECO:0007669"/>
    <property type="project" value="TreeGrafter"/>
</dbReference>
<dbReference type="Gene3D" id="1.10.510.10">
    <property type="entry name" value="Transferase(Phosphotransferase) domain 1"/>
    <property type="match status" value="1"/>
</dbReference>
<dbReference type="Pfam" id="PF00069">
    <property type="entry name" value="Pkinase"/>
    <property type="match status" value="1"/>
</dbReference>
<evidence type="ECO:0000313" key="4">
    <source>
        <dbReference type="EMBL" id="GEP57847.1"/>
    </source>
</evidence>
<evidence type="ECO:0000256" key="2">
    <source>
        <dbReference type="ARBA" id="ARBA00022840"/>
    </source>
</evidence>
<dbReference type="PROSITE" id="PS50011">
    <property type="entry name" value="PROTEIN_KINASE_DOM"/>
    <property type="match status" value="1"/>
</dbReference>
<dbReference type="RefSeq" id="WP_147152521.1">
    <property type="nucleotide sequence ID" value="NZ_BKAJ01000089.1"/>
</dbReference>
<evidence type="ECO:0000256" key="1">
    <source>
        <dbReference type="ARBA" id="ARBA00022741"/>
    </source>
</evidence>